<evidence type="ECO:0000313" key="2">
    <source>
        <dbReference type="EMBL" id="AWW14376.1"/>
    </source>
</evidence>
<evidence type="ECO:0000259" key="1">
    <source>
        <dbReference type="PROSITE" id="PS51750"/>
    </source>
</evidence>
<feature type="domain" description="Bro-N" evidence="1">
    <location>
        <begin position="151"/>
        <end position="266"/>
    </location>
</feature>
<dbReference type="GeneID" id="65101494"/>
<keyword evidence="3" id="KW-1185">Reference proteome</keyword>
<dbReference type="RefSeq" id="YP_010086283.1">
    <property type="nucleotide sequence ID" value="NC_055453.1"/>
</dbReference>
<organism evidence="2 3">
    <name type="scientific">Hyposidra talaca nucleopolyhedrovirus</name>
    <dbReference type="NCBI Taxonomy" id="1070315"/>
    <lineage>
        <taxon>Viruses</taxon>
        <taxon>Viruses incertae sedis</taxon>
        <taxon>Naldaviricetes</taxon>
        <taxon>Lefavirales</taxon>
        <taxon>Baculoviridae</taxon>
        <taxon>Alphabaculovirus</taxon>
        <taxon>Alphabaculovirus hytalacae</taxon>
    </lineage>
</organism>
<proteinExistence type="predicted"/>
<dbReference type="KEGG" id="vg:65101494"/>
<dbReference type="InterPro" id="IPR003497">
    <property type="entry name" value="BRO_N_domain"/>
</dbReference>
<sequence>MTMVKIWLNDLVSVTTIMVQQDNVKWFKAQVFAETLGFSDWKLAIKKYISSENCRTFEQIKSANKNQKKNDENDDKNNVTVKINLVALDIQSDTIFINDLGVREVCEAIKKPIRKRVKTWSSGETLTNAKPSKFEFKKVKLNNEITFKSDVIKIALEFNNKNVEFVCVTDSNNKKWLIAHPFAYALSYLNATKAILMHVNRSNQASFYQINTAAVSNKSHIDVEPKTRFITVNGLIELITNSNLPNISELLDWVTCTLMPKLNVPVIVNTREPSTFFL</sequence>
<dbReference type="EMBL" id="MH261376">
    <property type="protein sequence ID" value="AWW14376.1"/>
    <property type="molecule type" value="Genomic_DNA"/>
</dbReference>
<dbReference type="PROSITE" id="PS51750">
    <property type="entry name" value="BRO_N"/>
    <property type="match status" value="2"/>
</dbReference>
<evidence type="ECO:0000313" key="3">
    <source>
        <dbReference type="Proteomes" id="UP000501125"/>
    </source>
</evidence>
<reference evidence="2 3" key="1">
    <citation type="journal article" date="2018" name="Sci. Rep.">
        <title>Comprehensive analysis of single molecule sequencing-derived complete genome and whole transcriptome of Hyposidra talaca nuclear polyhedrosis virus.</title>
        <authorList>
            <person name="Nguyen T.T."/>
            <person name="Suryamohan K."/>
            <person name="Kuriakose B."/>
            <person name="Janakiraman V."/>
            <person name="Reichelt M."/>
            <person name="Chaudhuri S."/>
            <person name="Guillory J."/>
            <person name="Divakaran N."/>
            <person name="Rabins P.E."/>
            <person name="Goel R."/>
            <person name="Deka B."/>
            <person name="Sarkar S."/>
            <person name="Ekka P."/>
            <person name="Tsai Y.C."/>
            <person name="Vargas D."/>
            <person name="Santhosh S."/>
            <person name="Mohan S."/>
            <person name="Chin C.S."/>
            <person name="Korlach J."/>
            <person name="Thomas G."/>
            <person name="Babu A."/>
            <person name="Seshagiri S."/>
        </authorList>
    </citation>
    <scope>NUCLEOTIDE SEQUENCE [LARGE SCALE GENOMIC DNA]</scope>
    <source>
        <strain evidence="2 3">HytaNPVIndia001</strain>
    </source>
</reference>
<feature type="domain" description="Bro-N" evidence="1">
    <location>
        <begin position="1"/>
        <end position="133"/>
    </location>
</feature>
<gene>
    <name evidence="2" type="primary">bro-1</name>
    <name evidence="2" type="ORF">HytaNPV_gp016</name>
</gene>
<name>A0A2Z4HHX1_9ABAC</name>
<protein>
    <submittedName>
        <fullName evidence="2">Bro-1</fullName>
    </submittedName>
</protein>
<accession>A0A2Z4HHX1</accession>
<dbReference type="Pfam" id="PF02498">
    <property type="entry name" value="Bro-N"/>
    <property type="match status" value="2"/>
</dbReference>
<dbReference type="Proteomes" id="UP000501125">
    <property type="component" value="Chromosome"/>
</dbReference>